<name>A0A841QEW8_9PROT</name>
<comment type="caution">
    <text evidence="2">The sequence shown here is derived from an EMBL/GenBank/DDBJ whole genome shotgun (WGS) entry which is preliminary data.</text>
</comment>
<keyword evidence="3" id="KW-1185">Reference proteome</keyword>
<accession>A0A841QEW8</accession>
<dbReference type="SUPFAM" id="SSF88697">
    <property type="entry name" value="PUA domain-like"/>
    <property type="match status" value="1"/>
</dbReference>
<protein>
    <recommendedName>
        <fullName evidence="1">DUF3850 domain-containing protein</fullName>
    </recommendedName>
</protein>
<dbReference type="AlphaFoldDB" id="A0A841QEW8"/>
<sequence>MRATHELKVSPVYYGSLVDRTKTAEVRLNDRCYQVGDICVLRPYNKSLGFLSEGIVREITHILYHQEFEGLAPNYVMLSFGAAP</sequence>
<evidence type="ECO:0000313" key="3">
    <source>
        <dbReference type="Proteomes" id="UP000578000"/>
    </source>
</evidence>
<dbReference type="RefSeq" id="WP_166112947.1">
    <property type="nucleotide sequence ID" value="NZ_BAABDB010000040.1"/>
</dbReference>
<dbReference type="Pfam" id="PF12961">
    <property type="entry name" value="DUF3850"/>
    <property type="match status" value="1"/>
</dbReference>
<dbReference type="InterPro" id="IPR015947">
    <property type="entry name" value="PUA-like_sf"/>
</dbReference>
<gene>
    <name evidence="2" type="ORF">HNR55_001521</name>
</gene>
<feature type="domain" description="DUF3850" evidence="1">
    <location>
        <begin position="4"/>
        <end position="80"/>
    </location>
</feature>
<dbReference type="InterPro" id="IPR039440">
    <property type="entry name" value="DUF3850"/>
</dbReference>
<dbReference type="Gene3D" id="2.30.130.30">
    <property type="entry name" value="Hypothetical protein"/>
    <property type="match status" value="1"/>
</dbReference>
<organism evidence="2 3">
    <name type="scientific">Acetobacter lovaniensis</name>
    <dbReference type="NCBI Taxonomy" id="104100"/>
    <lineage>
        <taxon>Bacteria</taxon>
        <taxon>Pseudomonadati</taxon>
        <taxon>Pseudomonadota</taxon>
        <taxon>Alphaproteobacteria</taxon>
        <taxon>Acetobacterales</taxon>
        <taxon>Acetobacteraceae</taxon>
        <taxon>Acetobacter</taxon>
    </lineage>
</organism>
<proteinExistence type="predicted"/>
<evidence type="ECO:0000313" key="2">
    <source>
        <dbReference type="EMBL" id="MBB6456938.1"/>
    </source>
</evidence>
<evidence type="ECO:0000259" key="1">
    <source>
        <dbReference type="Pfam" id="PF12961"/>
    </source>
</evidence>
<reference evidence="2 3" key="1">
    <citation type="submission" date="2020-08" db="EMBL/GenBank/DDBJ databases">
        <title>Genomic Encyclopedia of Type Strains, Phase IV (KMG-IV): sequencing the most valuable type-strain genomes for metagenomic binning, comparative biology and taxonomic classification.</title>
        <authorList>
            <person name="Goeker M."/>
        </authorList>
    </citation>
    <scope>NUCLEOTIDE SEQUENCE [LARGE SCALE GENOMIC DNA]</scope>
    <source>
        <strain evidence="2 3">DSM 4491</strain>
    </source>
</reference>
<dbReference type="EMBL" id="JACHIE010000005">
    <property type="protein sequence ID" value="MBB6456938.1"/>
    <property type="molecule type" value="Genomic_DNA"/>
</dbReference>
<dbReference type="Proteomes" id="UP000578000">
    <property type="component" value="Unassembled WGS sequence"/>
</dbReference>